<keyword evidence="9" id="KW-1185">Reference proteome</keyword>
<evidence type="ECO:0000256" key="4">
    <source>
        <dbReference type="SAM" id="Phobius"/>
    </source>
</evidence>
<dbReference type="Pfam" id="PF25973">
    <property type="entry name" value="BSH_CzcB"/>
    <property type="match status" value="1"/>
</dbReference>
<feature type="domain" description="CusB-like beta-barrel" evidence="5">
    <location>
        <begin position="231"/>
        <end position="303"/>
    </location>
</feature>
<evidence type="ECO:0000313" key="9">
    <source>
        <dbReference type="Proteomes" id="UP000014216"/>
    </source>
</evidence>
<sequence>MKRWGAYISIVVAVAVIALLVVQVSKKQWQKDVDMDTVDKALPVTIAAAVQHEFTDDIEGVGTLKARETSLLSPKVAGPVNQVLVDIGDPVIAGEVVIRLDRTNFDLGVKQAQAALAAAQAAIPQASARFEQAEKEYRRATELLEEKVIPQSRFDAAEAAFRAAKGMVSSVRAQRDQAKAALETALEHLKNAYIRSPISGTVVERNVEIGQAVAPGSRLLRIVDQTSLDFDVDLPESDISRLAIGVAAVITADAFPGHEFSGKVTVVNPMVDRKTRTFRVRIKVPNPSGKLVDGMFARVKLSVEKRRFLAVPRNALQRLPGSGTYYVFVVEGNKAHKRTVGIGAMNDQYAEVVDGLVEDDKVVTSGTGRLRSGMDVTVQDVSNKNETDRSGETTLQEDRR</sequence>
<accession>S0FRV1</accession>
<dbReference type="GO" id="GO:1990281">
    <property type="term" value="C:efflux pump complex"/>
    <property type="evidence" value="ECO:0007669"/>
    <property type="project" value="TreeGrafter"/>
</dbReference>
<dbReference type="Gene3D" id="2.40.420.20">
    <property type="match status" value="1"/>
</dbReference>
<dbReference type="InterPro" id="IPR058647">
    <property type="entry name" value="BSH_CzcB-like"/>
</dbReference>
<proteinExistence type="inferred from homology"/>
<dbReference type="InterPro" id="IPR058637">
    <property type="entry name" value="YknX-like_C"/>
</dbReference>
<dbReference type="PATRIC" id="fig|1286635.3.peg.4542"/>
<feature type="coiled-coil region" evidence="2">
    <location>
        <begin position="109"/>
        <end position="143"/>
    </location>
</feature>
<feature type="domain" description="CzcB-like barrel-sandwich hybrid" evidence="6">
    <location>
        <begin position="71"/>
        <end position="224"/>
    </location>
</feature>
<dbReference type="InterPro" id="IPR058792">
    <property type="entry name" value="Beta-barrel_RND_2"/>
</dbReference>
<dbReference type="AlphaFoldDB" id="S0FRV1"/>
<organism evidence="8 9">
    <name type="scientific">Desulfotignum phosphitoxidans DSM 13687</name>
    <dbReference type="NCBI Taxonomy" id="1286635"/>
    <lineage>
        <taxon>Bacteria</taxon>
        <taxon>Pseudomonadati</taxon>
        <taxon>Thermodesulfobacteriota</taxon>
        <taxon>Desulfobacteria</taxon>
        <taxon>Desulfobacterales</taxon>
        <taxon>Desulfobacteraceae</taxon>
        <taxon>Desulfotignum</taxon>
    </lineage>
</organism>
<comment type="similarity">
    <text evidence="1">Belongs to the membrane fusion protein (MFP) (TC 8.A.1) family.</text>
</comment>
<keyword evidence="4" id="KW-1133">Transmembrane helix</keyword>
<name>S0FRV1_9BACT</name>
<evidence type="ECO:0000259" key="6">
    <source>
        <dbReference type="Pfam" id="PF25973"/>
    </source>
</evidence>
<feature type="compositionally biased region" description="Basic and acidic residues" evidence="3">
    <location>
        <begin position="383"/>
        <end position="400"/>
    </location>
</feature>
<dbReference type="FunFam" id="2.40.30.170:FF:000010">
    <property type="entry name" value="Efflux RND transporter periplasmic adaptor subunit"/>
    <property type="match status" value="1"/>
</dbReference>
<feature type="domain" description="YknX-like C-terminal permuted SH3-like" evidence="7">
    <location>
        <begin position="310"/>
        <end position="378"/>
    </location>
</feature>
<evidence type="ECO:0000259" key="7">
    <source>
        <dbReference type="Pfam" id="PF25989"/>
    </source>
</evidence>
<feature type="region of interest" description="Disordered" evidence="3">
    <location>
        <begin position="380"/>
        <end position="400"/>
    </location>
</feature>
<dbReference type="InterPro" id="IPR006143">
    <property type="entry name" value="RND_pump_MFP"/>
</dbReference>
<protein>
    <submittedName>
        <fullName evidence="8">Efflux transporter, RND family, MFP subunit</fullName>
    </submittedName>
</protein>
<dbReference type="GO" id="GO:0015562">
    <property type="term" value="F:efflux transmembrane transporter activity"/>
    <property type="evidence" value="ECO:0007669"/>
    <property type="project" value="TreeGrafter"/>
</dbReference>
<dbReference type="Gene3D" id="1.10.287.470">
    <property type="entry name" value="Helix hairpin bin"/>
    <property type="match status" value="1"/>
</dbReference>
<dbReference type="Gene3D" id="2.40.30.170">
    <property type="match status" value="1"/>
</dbReference>
<keyword evidence="4" id="KW-0812">Transmembrane</keyword>
<evidence type="ECO:0000256" key="1">
    <source>
        <dbReference type="ARBA" id="ARBA00009477"/>
    </source>
</evidence>
<dbReference type="Proteomes" id="UP000014216">
    <property type="component" value="Unassembled WGS sequence"/>
</dbReference>
<evidence type="ECO:0000256" key="2">
    <source>
        <dbReference type="SAM" id="Coils"/>
    </source>
</evidence>
<dbReference type="NCBIfam" id="TIGR01730">
    <property type="entry name" value="RND_mfp"/>
    <property type="match status" value="1"/>
</dbReference>
<dbReference type="RefSeq" id="WP_006968515.1">
    <property type="nucleotide sequence ID" value="NZ_APJX01000015.1"/>
</dbReference>
<reference evidence="8 9" key="1">
    <citation type="journal article" date="2013" name="Genome Announc.">
        <title>Draft Genome Sequence of Desulfotignum phosphitoxidans DSM 13687 Strain FiPS-3.</title>
        <authorList>
            <person name="Poehlein A."/>
            <person name="Daniel R."/>
            <person name="Simeonova D.D."/>
        </authorList>
    </citation>
    <scope>NUCLEOTIDE SEQUENCE [LARGE SCALE GENOMIC DNA]</scope>
    <source>
        <strain evidence="8 9">DSM 13687</strain>
    </source>
</reference>
<evidence type="ECO:0000313" key="8">
    <source>
        <dbReference type="EMBL" id="EMS77440.1"/>
    </source>
</evidence>
<dbReference type="PANTHER" id="PTHR30469">
    <property type="entry name" value="MULTIDRUG RESISTANCE PROTEIN MDTA"/>
    <property type="match status" value="1"/>
</dbReference>
<dbReference type="Pfam" id="PF25989">
    <property type="entry name" value="YknX_C"/>
    <property type="match status" value="1"/>
</dbReference>
<keyword evidence="2" id="KW-0175">Coiled coil</keyword>
<gene>
    <name evidence="8" type="ORF">Dpo_15c00160</name>
</gene>
<feature type="transmembrane region" description="Helical" evidence="4">
    <location>
        <begin position="6"/>
        <end position="25"/>
    </location>
</feature>
<dbReference type="OrthoDB" id="9811754at2"/>
<evidence type="ECO:0000256" key="3">
    <source>
        <dbReference type="SAM" id="MobiDB-lite"/>
    </source>
</evidence>
<dbReference type="Pfam" id="PF25954">
    <property type="entry name" value="Beta-barrel_RND_2"/>
    <property type="match status" value="1"/>
</dbReference>
<comment type="caution">
    <text evidence="8">The sequence shown here is derived from an EMBL/GenBank/DDBJ whole genome shotgun (WGS) entry which is preliminary data.</text>
</comment>
<dbReference type="SUPFAM" id="SSF111369">
    <property type="entry name" value="HlyD-like secretion proteins"/>
    <property type="match status" value="1"/>
</dbReference>
<dbReference type="Gene3D" id="2.40.50.100">
    <property type="match status" value="1"/>
</dbReference>
<keyword evidence="4" id="KW-0472">Membrane</keyword>
<evidence type="ECO:0000259" key="5">
    <source>
        <dbReference type="Pfam" id="PF25954"/>
    </source>
</evidence>
<dbReference type="EMBL" id="APJX01000015">
    <property type="protein sequence ID" value="EMS77440.1"/>
    <property type="molecule type" value="Genomic_DNA"/>
</dbReference>